<dbReference type="AlphaFoldDB" id="A0AAE1YYD5"/>
<gene>
    <name evidence="1" type="ORF">Salat_0233600</name>
</gene>
<sequence>MWERSGRGLTRCSAESSRLKKLTAERLMVVGCVSTSPFCSTVETTVRARFFLTRDWKYRVFHLPSATHLTADFCFQKSSYIDKAHWKTVVARFIANNLSSDGF</sequence>
<evidence type="ECO:0000313" key="1">
    <source>
        <dbReference type="EMBL" id="KAK4438990.1"/>
    </source>
</evidence>
<reference evidence="1" key="1">
    <citation type="submission" date="2020-06" db="EMBL/GenBank/DDBJ databases">
        <authorList>
            <person name="Li T."/>
            <person name="Hu X."/>
            <person name="Zhang T."/>
            <person name="Song X."/>
            <person name="Zhang H."/>
            <person name="Dai N."/>
            <person name="Sheng W."/>
            <person name="Hou X."/>
            <person name="Wei L."/>
        </authorList>
    </citation>
    <scope>NUCLEOTIDE SEQUENCE</scope>
    <source>
        <strain evidence="1">3651</strain>
        <tissue evidence="1">Leaf</tissue>
    </source>
</reference>
<dbReference type="Proteomes" id="UP001293254">
    <property type="component" value="Unassembled WGS sequence"/>
</dbReference>
<reference evidence="1" key="2">
    <citation type="journal article" date="2024" name="Plant">
        <title>Genomic evolution and insights into agronomic trait innovations of Sesamum species.</title>
        <authorList>
            <person name="Miao H."/>
            <person name="Wang L."/>
            <person name="Qu L."/>
            <person name="Liu H."/>
            <person name="Sun Y."/>
            <person name="Le M."/>
            <person name="Wang Q."/>
            <person name="Wei S."/>
            <person name="Zheng Y."/>
            <person name="Lin W."/>
            <person name="Duan Y."/>
            <person name="Cao H."/>
            <person name="Xiong S."/>
            <person name="Wang X."/>
            <person name="Wei L."/>
            <person name="Li C."/>
            <person name="Ma Q."/>
            <person name="Ju M."/>
            <person name="Zhao R."/>
            <person name="Li G."/>
            <person name="Mu C."/>
            <person name="Tian Q."/>
            <person name="Mei H."/>
            <person name="Zhang T."/>
            <person name="Gao T."/>
            <person name="Zhang H."/>
        </authorList>
    </citation>
    <scope>NUCLEOTIDE SEQUENCE</scope>
    <source>
        <strain evidence="1">3651</strain>
    </source>
</reference>
<name>A0AAE1YYD5_9LAMI</name>
<protein>
    <submittedName>
        <fullName evidence="1">Uncharacterized protein</fullName>
    </submittedName>
</protein>
<keyword evidence="2" id="KW-1185">Reference proteome</keyword>
<dbReference type="EMBL" id="JACGWO010000001">
    <property type="protein sequence ID" value="KAK4438990.1"/>
    <property type="molecule type" value="Genomic_DNA"/>
</dbReference>
<proteinExistence type="predicted"/>
<evidence type="ECO:0000313" key="2">
    <source>
        <dbReference type="Proteomes" id="UP001293254"/>
    </source>
</evidence>
<accession>A0AAE1YYD5</accession>
<comment type="caution">
    <text evidence="1">The sequence shown here is derived from an EMBL/GenBank/DDBJ whole genome shotgun (WGS) entry which is preliminary data.</text>
</comment>
<organism evidence="1 2">
    <name type="scientific">Sesamum alatum</name>
    <dbReference type="NCBI Taxonomy" id="300844"/>
    <lineage>
        <taxon>Eukaryota</taxon>
        <taxon>Viridiplantae</taxon>
        <taxon>Streptophyta</taxon>
        <taxon>Embryophyta</taxon>
        <taxon>Tracheophyta</taxon>
        <taxon>Spermatophyta</taxon>
        <taxon>Magnoliopsida</taxon>
        <taxon>eudicotyledons</taxon>
        <taxon>Gunneridae</taxon>
        <taxon>Pentapetalae</taxon>
        <taxon>asterids</taxon>
        <taxon>lamiids</taxon>
        <taxon>Lamiales</taxon>
        <taxon>Pedaliaceae</taxon>
        <taxon>Sesamum</taxon>
    </lineage>
</organism>